<gene>
    <name evidence="1" type="ORF">B6N60_04212</name>
</gene>
<dbReference type="Proteomes" id="UP000683511">
    <property type="component" value="Chromosome"/>
</dbReference>
<dbReference type="AlphaFoldDB" id="A0A975Y6P5"/>
<evidence type="ECO:0000313" key="1">
    <source>
        <dbReference type="EMBL" id="QXE25497.1"/>
    </source>
</evidence>
<sequence length="59" mass="6910">MTKKFGHRLFIVCPSEKTFSRKPFINLKINSHNLDRVTSWQVDQGYSINVLIDLCDELL</sequence>
<evidence type="ECO:0000313" key="2">
    <source>
        <dbReference type="Proteomes" id="UP000683511"/>
    </source>
</evidence>
<proteinExistence type="predicted"/>
<protein>
    <submittedName>
        <fullName evidence="1">Uncharacterized protein</fullName>
    </submittedName>
</protein>
<dbReference type="EMBL" id="CP021056">
    <property type="protein sequence ID" value="QXE25497.1"/>
    <property type="molecule type" value="Genomic_DNA"/>
</dbReference>
<accession>A0A975Y6P5</accession>
<organism evidence="1 2">
    <name type="scientific">Richelia sinica FACHB-800</name>
    <dbReference type="NCBI Taxonomy" id="1357546"/>
    <lineage>
        <taxon>Bacteria</taxon>
        <taxon>Bacillati</taxon>
        <taxon>Cyanobacteriota</taxon>
        <taxon>Cyanophyceae</taxon>
        <taxon>Nostocales</taxon>
        <taxon>Nostocaceae</taxon>
        <taxon>Richelia</taxon>
    </lineage>
</organism>
<name>A0A975Y6P5_9NOST</name>
<reference evidence="1" key="1">
    <citation type="submission" date="2017-04" db="EMBL/GenBank/DDBJ databases">
        <title>Genome deletions in a multicellular cyanobacterial endosymbiont for morphological adaptation in marine diatoms.</title>
        <authorList>
            <person name="Wang Y."/>
            <person name="Gao H."/>
            <person name="Li R."/>
            <person name="Xu X."/>
        </authorList>
    </citation>
    <scope>NUCLEOTIDE SEQUENCE</scope>
    <source>
        <strain evidence="1">FACHB 800</strain>
    </source>
</reference>
<keyword evidence="2" id="KW-1185">Reference proteome</keyword>
<dbReference type="RefSeq" id="WP_190607113.1">
    <property type="nucleotide sequence ID" value="NZ_CP021056.1"/>
</dbReference>
<dbReference type="KEGG" id="rsin:B6N60_04212"/>